<reference evidence="3 4" key="1">
    <citation type="submission" date="2016-01" db="EMBL/GenBank/DDBJ databases">
        <authorList>
            <person name="Peeters C."/>
        </authorList>
    </citation>
    <scope>NUCLEOTIDE SEQUENCE [LARGE SCALE GENOMIC DNA]</scope>
    <source>
        <strain evidence="3">LMG 29315</strain>
    </source>
</reference>
<feature type="compositionally biased region" description="Low complexity" evidence="1">
    <location>
        <begin position="68"/>
        <end position="77"/>
    </location>
</feature>
<comment type="caution">
    <text evidence="3">The sequence shown here is derived from an EMBL/GenBank/DDBJ whole genome shotgun (WGS) entry which is preliminary data.</text>
</comment>
<evidence type="ECO:0000256" key="1">
    <source>
        <dbReference type="SAM" id="MobiDB-lite"/>
    </source>
</evidence>
<dbReference type="EMBL" id="FCNV02000001">
    <property type="protein sequence ID" value="SAL10218.1"/>
    <property type="molecule type" value="Genomic_DNA"/>
</dbReference>
<evidence type="ECO:0008006" key="5">
    <source>
        <dbReference type="Google" id="ProtNLM"/>
    </source>
</evidence>
<accession>A0A658QQH6</accession>
<dbReference type="AlphaFoldDB" id="A0A658QQH6"/>
<dbReference type="RefSeq" id="WP_040052793.1">
    <property type="nucleotide sequence ID" value="NZ_FCNV02000001.1"/>
</dbReference>
<evidence type="ECO:0000256" key="2">
    <source>
        <dbReference type="SAM" id="Phobius"/>
    </source>
</evidence>
<name>A0A658QQH6_9BURK</name>
<keyword evidence="2" id="KW-1133">Transmembrane helix</keyword>
<organism evidence="3 4">
    <name type="scientific">Caballeronia concitans</name>
    <dbReference type="NCBI Taxonomy" id="1777133"/>
    <lineage>
        <taxon>Bacteria</taxon>
        <taxon>Pseudomonadati</taxon>
        <taxon>Pseudomonadota</taxon>
        <taxon>Betaproteobacteria</taxon>
        <taxon>Burkholderiales</taxon>
        <taxon>Burkholderiaceae</taxon>
        <taxon>Caballeronia</taxon>
    </lineage>
</organism>
<feature type="transmembrane region" description="Helical" evidence="2">
    <location>
        <begin position="36"/>
        <end position="58"/>
    </location>
</feature>
<keyword evidence="2" id="KW-0472">Membrane</keyword>
<proteinExistence type="predicted"/>
<keyword evidence="2" id="KW-0812">Transmembrane</keyword>
<evidence type="ECO:0000313" key="3">
    <source>
        <dbReference type="EMBL" id="SAL10218.1"/>
    </source>
</evidence>
<sequence length="100" mass="10877">MTRLARTARRRFGDVSSTIARASRQFVPSKLNAWKLALYLIVFLLPGGSFAVLAMGWFENRNRRKQASAKPAKPAKAAAERRMLAAPTPPCTGSCGATGR</sequence>
<feature type="region of interest" description="Disordered" evidence="1">
    <location>
        <begin position="63"/>
        <end position="83"/>
    </location>
</feature>
<protein>
    <recommendedName>
        <fullName evidence="5">Multidrug ABC transporter ATPase</fullName>
    </recommendedName>
</protein>
<dbReference type="OrthoDB" id="9026404at2"/>
<gene>
    <name evidence="3" type="ORF">AWB72_00208</name>
</gene>
<keyword evidence="4" id="KW-1185">Reference proteome</keyword>
<evidence type="ECO:0000313" key="4">
    <source>
        <dbReference type="Proteomes" id="UP000198263"/>
    </source>
</evidence>
<dbReference type="Proteomes" id="UP000198263">
    <property type="component" value="Unassembled WGS sequence"/>
</dbReference>